<protein>
    <submittedName>
        <fullName evidence="3">Ferric reductase-like transmembrane domain-containing protein</fullName>
    </submittedName>
</protein>
<evidence type="ECO:0000256" key="1">
    <source>
        <dbReference type="SAM" id="MobiDB-lite"/>
    </source>
</evidence>
<feature type="transmembrane region" description="Helical" evidence="2">
    <location>
        <begin position="100"/>
        <end position="123"/>
    </location>
</feature>
<feature type="transmembrane region" description="Helical" evidence="2">
    <location>
        <begin position="135"/>
        <end position="159"/>
    </location>
</feature>
<keyword evidence="4" id="KW-1185">Reference proteome</keyword>
<keyword evidence="2" id="KW-1133">Transmembrane helix</keyword>
<feature type="transmembrane region" description="Helical" evidence="2">
    <location>
        <begin position="171"/>
        <end position="189"/>
    </location>
</feature>
<keyword evidence="2" id="KW-0472">Membrane</keyword>
<feature type="region of interest" description="Disordered" evidence="1">
    <location>
        <begin position="402"/>
        <end position="472"/>
    </location>
</feature>
<reference evidence="4" key="1">
    <citation type="journal article" date="2019" name="Int. J. Syst. Evol. Microbiol.">
        <title>The Global Catalogue of Microorganisms (GCM) 10K type strain sequencing project: providing services to taxonomists for standard genome sequencing and annotation.</title>
        <authorList>
            <consortium name="The Broad Institute Genomics Platform"/>
            <consortium name="The Broad Institute Genome Sequencing Center for Infectious Disease"/>
            <person name="Wu L."/>
            <person name="Ma J."/>
        </authorList>
    </citation>
    <scope>NUCLEOTIDE SEQUENCE [LARGE SCALE GENOMIC DNA]</scope>
    <source>
        <strain evidence="4">JCM 5067</strain>
    </source>
</reference>
<dbReference type="EMBL" id="BAAACA010000011">
    <property type="protein sequence ID" value="GAA0590144.1"/>
    <property type="molecule type" value="Genomic_DNA"/>
</dbReference>
<evidence type="ECO:0000256" key="2">
    <source>
        <dbReference type="SAM" id="Phobius"/>
    </source>
</evidence>
<keyword evidence="2" id="KW-0812">Transmembrane</keyword>
<evidence type="ECO:0000313" key="3">
    <source>
        <dbReference type="EMBL" id="GAA0590144.1"/>
    </source>
</evidence>
<sequence>MNPHSPRSTPTLKIPSLKGRVKGGASGALLVASAVLIPVLAAATGGGFRAALDFTTGVLSLVCLTASVAWGLLATDRLLMTTRHRLVAQAVHRATAVSSIGFLLVHITVKIAVGHVGLLGALVPFGLGVTGSDGLIGLGSLAAVLMVVTAATGALRSAFANPDRVAGHWRSVHMLAYPAWCFALVHGLYAGRQAAGWVVTLYSLSLAGVAGALVLRSLPRPARRRVTRWLAPLLARVETAQAIAPDASTPQAHPADPASTRYEAPAPHPYPTDAFATDRFTAEREPADPLPADPYGGQELRGAEQPRAVSGPAPASGISAAYRAVSLAPAPPQYAPSWPTPTPRPPENMPLQENGFADLGGSGLDGTDLTGTDLTGTAYSADYGSADYGSADYGGAGFGGPDLGSPGLGGDGLGRQDFGGFDETAPLPTVPYGDDGAAYQAPAPQTDPSPQPSPFHQPVAGEPWNSPAGDRP</sequence>
<gene>
    <name evidence="3" type="ORF">GCM10010394_19350</name>
</gene>
<accession>A0ABP3QJI7</accession>
<feature type="compositionally biased region" description="Gly residues" evidence="1">
    <location>
        <begin position="402"/>
        <end position="413"/>
    </location>
</feature>
<proteinExistence type="predicted"/>
<feature type="compositionally biased region" description="Pro residues" evidence="1">
    <location>
        <begin position="445"/>
        <end position="455"/>
    </location>
</feature>
<dbReference type="RefSeq" id="WP_344072366.1">
    <property type="nucleotide sequence ID" value="NZ_BAAACA010000011.1"/>
</dbReference>
<feature type="transmembrane region" description="Helical" evidence="2">
    <location>
        <begin position="195"/>
        <end position="215"/>
    </location>
</feature>
<feature type="transmembrane region" description="Helical" evidence="2">
    <location>
        <begin position="57"/>
        <end position="79"/>
    </location>
</feature>
<dbReference type="Proteomes" id="UP001500668">
    <property type="component" value="Unassembled WGS sequence"/>
</dbReference>
<feature type="region of interest" description="Disordered" evidence="1">
    <location>
        <begin position="242"/>
        <end position="314"/>
    </location>
</feature>
<name>A0ABP3QJI7_9ACTN</name>
<comment type="caution">
    <text evidence="3">The sequence shown here is derived from an EMBL/GenBank/DDBJ whole genome shotgun (WGS) entry which is preliminary data.</text>
</comment>
<evidence type="ECO:0000313" key="4">
    <source>
        <dbReference type="Proteomes" id="UP001500668"/>
    </source>
</evidence>
<organism evidence="3 4">
    <name type="scientific">Streptomyces crystallinus</name>
    <dbReference type="NCBI Taxonomy" id="68191"/>
    <lineage>
        <taxon>Bacteria</taxon>
        <taxon>Bacillati</taxon>
        <taxon>Actinomycetota</taxon>
        <taxon>Actinomycetes</taxon>
        <taxon>Kitasatosporales</taxon>
        <taxon>Streptomycetaceae</taxon>
        <taxon>Streptomyces</taxon>
    </lineage>
</organism>